<organism evidence="1 2">
    <name type="scientific">Syphacia muris</name>
    <dbReference type="NCBI Taxonomy" id="451379"/>
    <lineage>
        <taxon>Eukaryota</taxon>
        <taxon>Metazoa</taxon>
        <taxon>Ecdysozoa</taxon>
        <taxon>Nematoda</taxon>
        <taxon>Chromadorea</taxon>
        <taxon>Rhabditida</taxon>
        <taxon>Spirurina</taxon>
        <taxon>Oxyuridomorpha</taxon>
        <taxon>Oxyuroidea</taxon>
        <taxon>Oxyuridae</taxon>
        <taxon>Syphacia</taxon>
    </lineage>
</organism>
<keyword evidence="1" id="KW-1185">Reference proteome</keyword>
<dbReference type="Proteomes" id="UP000046393">
    <property type="component" value="Unplaced"/>
</dbReference>
<evidence type="ECO:0000313" key="1">
    <source>
        <dbReference type="Proteomes" id="UP000046393"/>
    </source>
</evidence>
<proteinExistence type="predicted"/>
<sequence>MNDVQTDTFIVARCELELLSDPLEINGRRSDDRVTANFRIVPFGIAVYAAEIRRSCSISYISSTHLHNEL</sequence>
<evidence type="ECO:0000313" key="2">
    <source>
        <dbReference type="WBParaSite" id="SMUV_0000528701-mRNA-1"/>
    </source>
</evidence>
<accession>A0A0N5AL83</accession>
<protein>
    <submittedName>
        <fullName evidence="2">ZP domain-containing protein</fullName>
    </submittedName>
</protein>
<name>A0A0N5AL83_9BILA</name>
<dbReference type="AlphaFoldDB" id="A0A0N5AL83"/>
<dbReference type="WBParaSite" id="SMUV_0000528701-mRNA-1">
    <property type="protein sequence ID" value="SMUV_0000528701-mRNA-1"/>
    <property type="gene ID" value="SMUV_0000528701"/>
</dbReference>
<reference evidence="2" key="1">
    <citation type="submission" date="2017-02" db="UniProtKB">
        <authorList>
            <consortium name="WormBaseParasite"/>
        </authorList>
    </citation>
    <scope>IDENTIFICATION</scope>
</reference>